<evidence type="ECO:0000256" key="3">
    <source>
        <dbReference type="ARBA" id="ARBA00022679"/>
    </source>
</evidence>
<dbReference type="Proteomes" id="UP000294847">
    <property type="component" value="Chromosome 7"/>
</dbReference>
<dbReference type="Pfam" id="PF01755">
    <property type="entry name" value="Glyco_transf_25"/>
    <property type="match status" value="1"/>
</dbReference>
<evidence type="ECO:0000313" key="8">
    <source>
        <dbReference type="Proteomes" id="UP000294847"/>
    </source>
</evidence>
<accession>A0A4P7NV74</accession>
<protein>
    <recommendedName>
        <fullName evidence="6">Glycosyl transferase family 25 domain-containing protein</fullName>
    </recommendedName>
</protein>
<evidence type="ECO:0000313" key="7">
    <source>
        <dbReference type="EMBL" id="QBZ66332.1"/>
    </source>
</evidence>
<gene>
    <name evidence="7" type="ORF">PoMZ_13306</name>
</gene>
<keyword evidence="5" id="KW-1133">Transmembrane helix</keyword>
<keyword evidence="5" id="KW-0472">Membrane</keyword>
<keyword evidence="5" id="KW-0812">Transmembrane</keyword>
<dbReference type="InterPro" id="IPR050757">
    <property type="entry name" value="Collagen_mod_GT25"/>
</dbReference>
<feature type="domain" description="Glycosyl transferase family 25" evidence="6">
    <location>
        <begin position="90"/>
        <end position="187"/>
    </location>
</feature>
<name>A0A4P7NV74_PYROR</name>
<proteinExistence type="inferred from homology"/>
<feature type="transmembrane region" description="Helical" evidence="5">
    <location>
        <begin position="20"/>
        <end position="37"/>
    </location>
</feature>
<reference evidence="7 8" key="1">
    <citation type="journal article" date="2019" name="Mol. Biol. Evol.">
        <title>Blast fungal genomes show frequent chromosomal changes, gene gains and losses, and effector gene turnover.</title>
        <authorList>
            <person name="Gomez Luciano L.B."/>
            <person name="Jason Tsai I."/>
            <person name="Chuma I."/>
            <person name="Tosa Y."/>
            <person name="Chen Y.H."/>
            <person name="Li J.Y."/>
            <person name="Li M.Y."/>
            <person name="Jade Lu M.Y."/>
            <person name="Nakayashiki H."/>
            <person name="Li W.H."/>
        </authorList>
    </citation>
    <scope>NUCLEOTIDE SEQUENCE [LARGE SCALE GENOMIC DNA]</scope>
    <source>
        <strain evidence="7">MZ5-1-6</strain>
    </source>
</reference>
<keyword evidence="3" id="KW-0808">Transferase</keyword>
<feature type="region of interest" description="Disordered" evidence="4">
    <location>
        <begin position="336"/>
        <end position="358"/>
    </location>
</feature>
<dbReference type="EMBL" id="CP034210">
    <property type="protein sequence ID" value="QBZ66332.1"/>
    <property type="molecule type" value="Genomic_DNA"/>
</dbReference>
<dbReference type="PANTHER" id="PTHR10730">
    <property type="entry name" value="PROCOLLAGEN-LYSINE,2-OXOGLUTARATE 5-DIOXYGENASE/GLYCOSYLTRANSFERASE 25 FAMILY MEMBER"/>
    <property type="match status" value="1"/>
</dbReference>
<evidence type="ECO:0000259" key="6">
    <source>
        <dbReference type="Pfam" id="PF01755"/>
    </source>
</evidence>
<evidence type="ECO:0000256" key="4">
    <source>
        <dbReference type="SAM" id="MobiDB-lite"/>
    </source>
</evidence>
<keyword evidence="2" id="KW-0328">Glycosyltransferase</keyword>
<evidence type="ECO:0000256" key="2">
    <source>
        <dbReference type="ARBA" id="ARBA00022676"/>
    </source>
</evidence>
<dbReference type="InterPro" id="IPR002654">
    <property type="entry name" value="Glyco_trans_25"/>
</dbReference>
<dbReference type="AlphaFoldDB" id="A0A4P7NV74"/>
<sequence length="393" mass="43793">MLAEKGLSWLSQGGRRSIGFLLAVAAFIFLILTYASFPSQPRPPSSNLMTPSAPSRPQPAVPKPQAPKPHFASLDDAASNATVGVDSIIFLNLPHRHDRYDAMAIQVHLSKLKITRFPAVDGSKLTSQGMPPMENDQFNLKDGEKGCFRAHANIWQHMLEKDMAAALVFESDAGWDINFRPIMGRLNRGFRKLLQDEYPDNRDVFEENPDDPWLARSGTWDILSIGHCVDARNGGKYVVYDDPHAPNTNYQVEVDGGQAVLNHKRIVYRAQTLFCTTGYLVSLSGAARMLVRMNWKFDAPVDVIMNEMIGNGQLRAYSMHQRPVVQWTYIPGVGKGTSNSDIQGDGKPEQGTPEGWDRARKERSVYGYRDGYSDAAIVNFALPSAWHEVIGDM</sequence>
<dbReference type="CDD" id="cd06532">
    <property type="entry name" value="Glyco_transf_25"/>
    <property type="match status" value="1"/>
</dbReference>
<feature type="region of interest" description="Disordered" evidence="4">
    <location>
        <begin position="42"/>
        <end position="69"/>
    </location>
</feature>
<comment type="similarity">
    <text evidence="1">Belongs to the glycosyltransferase 25 family.</text>
</comment>
<dbReference type="PANTHER" id="PTHR10730:SF53">
    <property type="entry name" value="GLYCOSYLTRANSFERASE 25 FAMILY MEMBER"/>
    <property type="match status" value="1"/>
</dbReference>
<evidence type="ECO:0000256" key="1">
    <source>
        <dbReference type="ARBA" id="ARBA00006721"/>
    </source>
</evidence>
<feature type="compositionally biased region" description="Pro residues" evidence="4">
    <location>
        <begin position="54"/>
        <end position="67"/>
    </location>
</feature>
<organism evidence="7 8">
    <name type="scientific">Pyricularia oryzae</name>
    <name type="common">Rice blast fungus</name>
    <name type="synonym">Magnaporthe oryzae</name>
    <dbReference type="NCBI Taxonomy" id="318829"/>
    <lineage>
        <taxon>Eukaryota</taxon>
        <taxon>Fungi</taxon>
        <taxon>Dikarya</taxon>
        <taxon>Ascomycota</taxon>
        <taxon>Pezizomycotina</taxon>
        <taxon>Sordariomycetes</taxon>
        <taxon>Sordariomycetidae</taxon>
        <taxon>Magnaporthales</taxon>
        <taxon>Pyriculariaceae</taxon>
        <taxon>Pyricularia</taxon>
    </lineage>
</organism>
<dbReference type="GO" id="GO:0016740">
    <property type="term" value="F:transferase activity"/>
    <property type="evidence" value="ECO:0007669"/>
    <property type="project" value="UniProtKB-KW"/>
</dbReference>
<evidence type="ECO:0000256" key="5">
    <source>
        <dbReference type="SAM" id="Phobius"/>
    </source>
</evidence>